<organism evidence="2 3">
    <name type="scientific">Scyliorhinus torazame</name>
    <name type="common">Cloudy catshark</name>
    <name type="synonym">Catulus torazame</name>
    <dbReference type="NCBI Taxonomy" id="75743"/>
    <lineage>
        <taxon>Eukaryota</taxon>
        <taxon>Metazoa</taxon>
        <taxon>Chordata</taxon>
        <taxon>Craniata</taxon>
        <taxon>Vertebrata</taxon>
        <taxon>Chondrichthyes</taxon>
        <taxon>Elasmobranchii</taxon>
        <taxon>Galeomorphii</taxon>
        <taxon>Galeoidea</taxon>
        <taxon>Carcharhiniformes</taxon>
        <taxon>Scyliorhinidae</taxon>
        <taxon>Scyliorhinus</taxon>
    </lineage>
</organism>
<keyword evidence="1" id="KW-1133">Transmembrane helix</keyword>
<keyword evidence="3" id="KW-1185">Reference proteome</keyword>
<feature type="transmembrane region" description="Helical" evidence="1">
    <location>
        <begin position="14"/>
        <end position="41"/>
    </location>
</feature>
<evidence type="ECO:0000256" key="1">
    <source>
        <dbReference type="SAM" id="Phobius"/>
    </source>
</evidence>
<reference evidence="2 3" key="1">
    <citation type="journal article" date="2018" name="Nat. Ecol. Evol.">
        <title>Shark genomes provide insights into elasmobranch evolution and the origin of vertebrates.</title>
        <authorList>
            <person name="Hara Y"/>
            <person name="Yamaguchi K"/>
            <person name="Onimaru K"/>
            <person name="Kadota M"/>
            <person name="Koyanagi M"/>
            <person name="Keeley SD"/>
            <person name="Tatsumi K"/>
            <person name="Tanaka K"/>
            <person name="Motone F"/>
            <person name="Kageyama Y"/>
            <person name="Nozu R"/>
            <person name="Adachi N"/>
            <person name="Nishimura O"/>
            <person name="Nakagawa R"/>
            <person name="Tanegashima C"/>
            <person name="Kiyatake I"/>
            <person name="Matsumoto R"/>
            <person name="Murakumo K"/>
            <person name="Nishida K"/>
            <person name="Terakita A"/>
            <person name="Kuratani S"/>
            <person name="Sato K"/>
            <person name="Hyodo S Kuraku.S."/>
        </authorList>
    </citation>
    <scope>NUCLEOTIDE SEQUENCE [LARGE SCALE GENOMIC DNA]</scope>
</reference>
<feature type="non-terminal residue" evidence="2">
    <location>
        <position position="1"/>
    </location>
</feature>
<dbReference type="EMBL" id="BFAA01051840">
    <property type="protein sequence ID" value="GCB84080.1"/>
    <property type="molecule type" value="Genomic_DNA"/>
</dbReference>
<evidence type="ECO:0000313" key="2">
    <source>
        <dbReference type="EMBL" id="GCB84080.1"/>
    </source>
</evidence>
<name>A0A401QFC4_SCYTO</name>
<dbReference type="AlphaFoldDB" id="A0A401QFC4"/>
<proteinExistence type="predicted"/>
<accession>A0A401QFC4</accession>
<keyword evidence="1" id="KW-0472">Membrane</keyword>
<dbReference type="Proteomes" id="UP000288216">
    <property type="component" value="Unassembled WGS sequence"/>
</dbReference>
<evidence type="ECO:0000313" key="3">
    <source>
        <dbReference type="Proteomes" id="UP000288216"/>
    </source>
</evidence>
<sequence>IAPMRLYTLSKRHFVLVFVVFFICFGLIVFIGIAVSIWGLLGS</sequence>
<gene>
    <name evidence="2" type="ORF">scyTo_0024627</name>
</gene>
<comment type="caution">
    <text evidence="2">The sequence shown here is derived from an EMBL/GenBank/DDBJ whole genome shotgun (WGS) entry which is preliminary data.</text>
</comment>
<protein>
    <submittedName>
        <fullName evidence="2">Uncharacterized protein</fullName>
    </submittedName>
</protein>
<dbReference type="STRING" id="75743.A0A401QFC4"/>
<keyword evidence="1" id="KW-0812">Transmembrane</keyword>